<evidence type="ECO:0000313" key="2">
    <source>
        <dbReference type="EMBL" id="MBL6454601.1"/>
    </source>
</evidence>
<name>A0ABS1UYS3_9PROT</name>
<accession>A0ABS1UYS3</accession>
<dbReference type="EMBL" id="JAEUXJ010000002">
    <property type="protein sequence ID" value="MBL6454601.1"/>
    <property type="molecule type" value="Genomic_DNA"/>
</dbReference>
<evidence type="ECO:0000259" key="1">
    <source>
        <dbReference type="Pfam" id="PF13586"/>
    </source>
</evidence>
<dbReference type="InterPro" id="IPR025668">
    <property type="entry name" value="Tnp_DDE_dom"/>
</dbReference>
<dbReference type="Pfam" id="PF13586">
    <property type="entry name" value="DDE_Tnp_1_2"/>
    <property type="match status" value="1"/>
</dbReference>
<protein>
    <submittedName>
        <fullName evidence="2">Transposase</fullName>
    </submittedName>
</protein>
<reference evidence="2 3" key="1">
    <citation type="submission" date="2021-01" db="EMBL/GenBank/DDBJ databases">
        <title>Belnapia mucosa sp. nov. and Belnapia arida sp. nov., isolated from the Tabernas Desert (Almeria, Spain).</title>
        <authorList>
            <person name="Molina-Menor E."/>
            <person name="Vidal-Verdu A."/>
            <person name="Calonge A."/>
            <person name="Satari L."/>
            <person name="Pereto Magraner J."/>
            <person name="Porcar Miralles M."/>
        </authorList>
    </citation>
    <scope>NUCLEOTIDE SEQUENCE [LARGE SCALE GENOMIC DNA]</scope>
    <source>
        <strain evidence="2 3">T6</strain>
    </source>
</reference>
<dbReference type="Proteomes" id="UP000606490">
    <property type="component" value="Unassembled WGS sequence"/>
</dbReference>
<dbReference type="RefSeq" id="WP_202824357.1">
    <property type="nucleotide sequence ID" value="NZ_JAEUXJ010000002.1"/>
</dbReference>
<evidence type="ECO:0000313" key="3">
    <source>
        <dbReference type="Proteomes" id="UP000606490"/>
    </source>
</evidence>
<dbReference type="PANTHER" id="PTHR30007:SF0">
    <property type="entry name" value="TRANSPOSASE"/>
    <property type="match status" value="1"/>
</dbReference>
<proteinExistence type="predicted"/>
<organism evidence="2 3">
    <name type="scientific">Belnapia mucosa</name>
    <dbReference type="NCBI Taxonomy" id="2804532"/>
    <lineage>
        <taxon>Bacteria</taxon>
        <taxon>Pseudomonadati</taxon>
        <taxon>Pseudomonadota</taxon>
        <taxon>Alphaproteobacteria</taxon>
        <taxon>Acetobacterales</taxon>
        <taxon>Roseomonadaceae</taxon>
        <taxon>Belnapia</taxon>
    </lineage>
</organism>
<feature type="non-terminal residue" evidence="2">
    <location>
        <position position="1"/>
    </location>
</feature>
<comment type="caution">
    <text evidence="2">The sequence shown here is derived from an EMBL/GenBank/DDBJ whole genome shotgun (WGS) entry which is preliminary data.</text>
</comment>
<gene>
    <name evidence="2" type="ORF">JMJ55_04645</name>
</gene>
<dbReference type="PANTHER" id="PTHR30007">
    <property type="entry name" value="PHP DOMAIN PROTEIN"/>
    <property type="match status" value="1"/>
</dbReference>
<feature type="domain" description="Transposase DDE" evidence="1">
    <location>
        <begin position="3"/>
        <end position="46"/>
    </location>
</feature>
<keyword evidence="3" id="KW-1185">Reference proteome</keyword>
<sequence>VIPRRWVVERTFAWLSRSRRFARDYERLPETGEAMIHAAMSRIMLRRIAA</sequence>